<evidence type="ECO:0000313" key="1">
    <source>
        <dbReference type="EMBL" id="KAH7850432.1"/>
    </source>
</evidence>
<evidence type="ECO:0000313" key="2">
    <source>
        <dbReference type="Proteomes" id="UP000828048"/>
    </source>
</evidence>
<comment type="caution">
    <text evidence="1">The sequence shown here is derived from an EMBL/GenBank/DDBJ whole genome shotgun (WGS) entry which is preliminary data.</text>
</comment>
<organism evidence="1 2">
    <name type="scientific">Vaccinium darrowii</name>
    <dbReference type="NCBI Taxonomy" id="229202"/>
    <lineage>
        <taxon>Eukaryota</taxon>
        <taxon>Viridiplantae</taxon>
        <taxon>Streptophyta</taxon>
        <taxon>Embryophyta</taxon>
        <taxon>Tracheophyta</taxon>
        <taxon>Spermatophyta</taxon>
        <taxon>Magnoliopsida</taxon>
        <taxon>eudicotyledons</taxon>
        <taxon>Gunneridae</taxon>
        <taxon>Pentapetalae</taxon>
        <taxon>asterids</taxon>
        <taxon>Ericales</taxon>
        <taxon>Ericaceae</taxon>
        <taxon>Vaccinioideae</taxon>
        <taxon>Vaccinieae</taxon>
        <taxon>Vaccinium</taxon>
    </lineage>
</organism>
<dbReference type="Proteomes" id="UP000828048">
    <property type="component" value="Chromosome 7"/>
</dbReference>
<proteinExistence type="predicted"/>
<reference evidence="1 2" key="1">
    <citation type="journal article" date="2021" name="Hortic Res">
        <title>High-quality reference genome and annotation aids understanding of berry development for evergreen blueberry (Vaccinium darrowii).</title>
        <authorList>
            <person name="Yu J."/>
            <person name="Hulse-Kemp A.M."/>
            <person name="Babiker E."/>
            <person name="Staton M."/>
        </authorList>
    </citation>
    <scope>NUCLEOTIDE SEQUENCE [LARGE SCALE GENOMIC DNA]</scope>
    <source>
        <strain evidence="2">cv. NJ 8807/NJ 8810</strain>
        <tissue evidence="1">Young leaf</tissue>
    </source>
</reference>
<gene>
    <name evidence="1" type="ORF">Vadar_032784</name>
</gene>
<accession>A0ACB7YBE1</accession>
<keyword evidence="2" id="KW-1185">Reference proteome</keyword>
<protein>
    <submittedName>
        <fullName evidence="1">Uncharacterized protein</fullName>
    </submittedName>
</protein>
<sequence length="206" mass="24515">MWQVAFEEGFLKYLGPGGSDHCPILLQHQGVLSPKVTRFIFDSRWASKQQCETIVKQCWDLNVVGSMWFCIQRKLKQCRRRLRAWRSSQPFNSAVRVKELQHQLETVYEADDFDFGEYRNIENSLKEACKEEEKYWRDRARADWLRLGDKNTAFFHAKTVQTRAQNRIYGLEDGEGVWKEGDIEVEHIVKEYIFLSDFYFKQTHGF</sequence>
<dbReference type="EMBL" id="CM037157">
    <property type="protein sequence ID" value="KAH7850432.1"/>
    <property type="molecule type" value="Genomic_DNA"/>
</dbReference>
<name>A0ACB7YBE1_9ERIC</name>